<keyword evidence="9" id="KW-1185">Reference proteome</keyword>
<proteinExistence type="predicted"/>
<reference evidence="8 9" key="1">
    <citation type="submission" date="2019-09" db="EMBL/GenBank/DDBJ databases">
        <title>Bird 10,000 Genomes (B10K) Project - Family phase.</title>
        <authorList>
            <person name="Zhang G."/>
        </authorList>
    </citation>
    <scope>NUCLEOTIDE SEQUENCE [LARGE SCALE GENOMIC DNA]</scope>
    <source>
        <strain evidence="8">B10K-DU-008-62</strain>
        <tissue evidence="8">Mixed tissue sample</tissue>
    </source>
</reference>
<dbReference type="PANTHER" id="PTHR21685">
    <property type="entry name" value="TON-B BOX DOMAIN"/>
    <property type="match status" value="1"/>
</dbReference>
<feature type="domain" description="Phostensin/Taperin N-terminal" evidence="7">
    <location>
        <begin position="11"/>
        <end position="41"/>
    </location>
</feature>
<evidence type="ECO:0000259" key="7">
    <source>
        <dbReference type="Pfam" id="PF13916"/>
    </source>
</evidence>
<dbReference type="EMBL" id="VXAQ01001934">
    <property type="protein sequence ID" value="NXL66883.1"/>
    <property type="molecule type" value="Genomic_DNA"/>
</dbReference>
<feature type="region of interest" description="Disordered" evidence="5">
    <location>
        <begin position="317"/>
        <end position="344"/>
    </location>
</feature>
<feature type="domain" description="Phostensin/Taperin PP1-binding" evidence="6">
    <location>
        <begin position="204"/>
        <end position="322"/>
    </location>
</feature>
<feature type="region of interest" description="Disordered" evidence="5">
    <location>
        <begin position="101"/>
        <end position="150"/>
    </location>
</feature>
<sequence>MNNAEPPLGAGPRVQPAWKREILERKRAKLAGTVGNDSEPAVGERLVPLSAAAPRAGGSFEIHPAPKPDLAAIPAHDLQAQALAKLRLNSRNSFLFVPRRASGSALPPAQSARPGPPALEEKAAKEPPRASIPEQEEPVASPPAPLDPLVPVTYIDDIVEPDSGELSPRVSLAVRTGSLVDQPGGAGPDLEMEFSSVPLYRPHSATHQRGGSTFTVVPKRKPVASGLQTLTDASGKPQREEEEEEEESKGKGKAMENTDGPQAGISHKKRYPTVNEIEVIGGYLSLARSCMSKTGSRRKKMKISFNETSLQTMFEYPSESSLAEEEEEEEEGHASETAEDKSRTLYIPRPNSTLHPMRNTHVGFILPTDLSSYTPKHSVKFSEWQEQKYEEMPAAEGLLPKEADSHGNQVMLTPAEKGGLSDFSSEPALYF</sequence>
<feature type="region of interest" description="Disordered" evidence="5">
    <location>
        <begin position="412"/>
        <end position="431"/>
    </location>
</feature>
<gene>
    <name evidence="8" type="primary">Tprn</name>
    <name evidence="8" type="ORF">CHOACU_R04264</name>
</gene>
<feature type="region of interest" description="Disordered" evidence="5">
    <location>
        <begin position="221"/>
        <end position="267"/>
    </location>
</feature>
<dbReference type="GO" id="GO:0003779">
    <property type="term" value="F:actin binding"/>
    <property type="evidence" value="ECO:0007669"/>
    <property type="project" value="UniProtKB-KW"/>
</dbReference>
<evidence type="ECO:0000256" key="4">
    <source>
        <dbReference type="ARBA" id="ARBA00023203"/>
    </source>
</evidence>
<dbReference type="GO" id="GO:0019902">
    <property type="term" value="F:phosphatase binding"/>
    <property type="evidence" value="ECO:0007669"/>
    <property type="project" value="InterPro"/>
</dbReference>
<dbReference type="InterPro" id="IPR026671">
    <property type="entry name" value="PPP1R18/Tprn"/>
</dbReference>
<evidence type="ECO:0000256" key="3">
    <source>
        <dbReference type="ARBA" id="ARBA00022553"/>
    </source>
</evidence>
<dbReference type="Pfam" id="PF13916">
    <property type="entry name" value="Phostensin_N"/>
    <property type="match status" value="1"/>
</dbReference>
<comment type="caution">
    <text evidence="8">The sequence shown here is derived from an EMBL/GenBank/DDBJ whole genome shotgun (WGS) entry which is preliminary data.</text>
</comment>
<evidence type="ECO:0000256" key="1">
    <source>
        <dbReference type="ARBA" id="ARBA00004496"/>
    </source>
</evidence>
<dbReference type="GO" id="GO:0005737">
    <property type="term" value="C:cytoplasm"/>
    <property type="evidence" value="ECO:0007669"/>
    <property type="project" value="UniProtKB-SubCell"/>
</dbReference>
<feature type="non-terminal residue" evidence="8">
    <location>
        <position position="1"/>
    </location>
</feature>
<feature type="compositionally biased region" description="Basic and acidic residues" evidence="5">
    <location>
        <begin position="119"/>
        <end position="128"/>
    </location>
</feature>
<evidence type="ECO:0000313" key="9">
    <source>
        <dbReference type="Proteomes" id="UP000568556"/>
    </source>
</evidence>
<evidence type="ECO:0000259" key="6">
    <source>
        <dbReference type="Pfam" id="PF13914"/>
    </source>
</evidence>
<keyword evidence="4" id="KW-0009">Actin-binding</keyword>
<evidence type="ECO:0000256" key="5">
    <source>
        <dbReference type="SAM" id="MobiDB-lite"/>
    </source>
</evidence>
<evidence type="ECO:0000256" key="2">
    <source>
        <dbReference type="ARBA" id="ARBA00022490"/>
    </source>
</evidence>
<dbReference type="PANTHER" id="PTHR21685:SF1">
    <property type="entry name" value="TAPERIN"/>
    <property type="match status" value="1"/>
</dbReference>
<protein>
    <submittedName>
        <fullName evidence="8">TPRN protein</fullName>
    </submittedName>
</protein>
<feature type="compositionally biased region" description="Basic and acidic residues" evidence="5">
    <location>
        <begin position="332"/>
        <end position="343"/>
    </location>
</feature>
<keyword evidence="2" id="KW-0963">Cytoplasm</keyword>
<feature type="non-terminal residue" evidence="8">
    <location>
        <position position="431"/>
    </location>
</feature>
<dbReference type="InterPro" id="IPR025907">
    <property type="entry name" value="Phostensin/Taperin_PP1-bd_dom"/>
</dbReference>
<dbReference type="Pfam" id="PF13914">
    <property type="entry name" value="Phostensin"/>
    <property type="match status" value="1"/>
</dbReference>
<feature type="compositionally biased region" description="Acidic residues" evidence="5">
    <location>
        <begin position="322"/>
        <end position="331"/>
    </location>
</feature>
<keyword evidence="3" id="KW-0597">Phosphoprotein</keyword>
<accession>A0A7L0UJJ2</accession>
<dbReference type="InterPro" id="IPR025903">
    <property type="entry name" value="Phostensin/Taperin_N_dom"/>
</dbReference>
<dbReference type="AlphaFoldDB" id="A0A7L0UJJ2"/>
<comment type="subcellular location">
    <subcellularLocation>
        <location evidence="1">Cytoplasm</location>
    </subcellularLocation>
</comment>
<dbReference type="OrthoDB" id="9945184at2759"/>
<name>A0A7L0UJJ2_CHOAC</name>
<organism evidence="8 9">
    <name type="scientific">Chordeiles acutipennis</name>
    <name type="common">Lesser nighthawk</name>
    <name type="synonym">Caprimulgus acutipennis</name>
    <dbReference type="NCBI Taxonomy" id="118183"/>
    <lineage>
        <taxon>Eukaryota</taxon>
        <taxon>Metazoa</taxon>
        <taxon>Chordata</taxon>
        <taxon>Craniata</taxon>
        <taxon>Vertebrata</taxon>
        <taxon>Euteleostomi</taxon>
        <taxon>Archelosauria</taxon>
        <taxon>Archosauria</taxon>
        <taxon>Dinosauria</taxon>
        <taxon>Saurischia</taxon>
        <taxon>Theropoda</taxon>
        <taxon>Coelurosauria</taxon>
        <taxon>Aves</taxon>
        <taxon>Neognathae</taxon>
        <taxon>Neoaves</taxon>
        <taxon>Strisores</taxon>
        <taxon>Caprimulgiformes</taxon>
        <taxon>Caprimulgidae</taxon>
        <taxon>Chordeilinae</taxon>
        <taxon>Chordeiles</taxon>
    </lineage>
</organism>
<dbReference type="Proteomes" id="UP000568556">
    <property type="component" value="Unassembled WGS sequence"/>
</dbReference>
<evidence type="ECO:0000313" key="8">
    <source>
        <dbReference type="EMBL" id="NXL66883.1"/>
    </source>
</evidence>